<organism evidence="1 2">
    <name type="scientific">Leucogyrophana mollusca</name>
    <dbReference type="NCBI Taxonomy" id="85980"/>
    <lineage>
        <taxon>Eukaryota</taxon>
        <taxon>Fungi</taxon>
        <taxon>Dikarya</taxon>
        <taxon>Basidiomycota</taxon>
        <taxon>Agaricomycotina</taxon>
        <taxon>Agaricomycetes</taxon>
        <taxon>Agaricomycetidae</taxon>
        <taxon>Boletales</taxon>
        <taxon>Boletales incertae sedis</taxon>
        <taxon>Leucogyrophana</taxon>
    </lineage>
</organism>
<gene>
    <name evidence="1" type="ORF">BV22DRAFT_548449</name>
</gene>
<sequence length="692" mass="74407">MLLSRARRSYDSGPSTPPALPTVVVDDREDEYSDPEQRWRGPGSRQGRDHRRSASSSDATPRAQTAIPRARTGPFMGLSGFLHDHQQRRHLQQGSARDTDNSLDFDSSAPPSRHNPNYNIPNPDPFLASASASSAHQQHTKRLGFLSPSNAGHSSKSPSPSRSPRNISSPERSHSHSRSDTTTTAIAVGGKDYKFPPSSMASTASSTTLAKSASPSKPSSTRTYDPKLVTREMQRLGTLAGFSPSLPHSLSSGASASTLTLAPSTSPSSTVVASSLGHSLGHGLVSAAGSSISDKGNPWGTLHVHVLPLFNEEPLRVPIEDLNALVRRHIQIVLSAAPSKALSTLGTDARELIGAGMVTLNAKLENSDDDLLVGRVVELWSFFWDHILPYVEGVLLPLQTDPILSSLHRAPKQHRVASPTRQGSVSHLTTLSSVSSSIDVRSVALCAFRDRVVLPLYGRLKTLLTPPLGKATLARLSDYRKPRLQQMLLVLTSERKHRPPSPSLALRVPPVQPSAGESAIADLLRLISHPQQSGAQSHIFGQGIAMRPSTPSFLSAGLPRDRRGRIGQRGLPIGKMIAHAGGWIIRDSPPASVDDSALDVERDDNDGGETPRIGGMEPRYRDSVEPLRPGLEQHRASTGGWGLGAGNEGNGHARDEDDEDEALDWDQAQAVVERMVGMKPSDSPTDARRRVT</sequence>
<comment type="caution">
    <text evidence="1">The sequence shown here is derived from an EMBL/GenBank/DDBJ whole genome shotgun (WGS) entry which is preliminary data.</text>
</comment>
<dbReference type="Proteomes" id="UP000790709">
    <property type="component" value="Unassembled WGS sequence"/>
</dbReference>
<evidence type="ECO:0000313" key="1">
    <source>
        <dbReference type="EMBL" id="KAH7923922.1"/>
    </source>
</evidence>
<protein>
    <submittedName>
        <fullName evidence="1">HbrB-domain-containing protein</fullName>
    </submittedName>
</protein>
<keyword evidence="2" id="KW-1185">Reference proteome</keyword>
<evidence type="ECO:0000313" key="2">
    <source>
        <dbReference type="Proteomes" id="UP000790709"/>
    </source>
</evidence>
<dbReference type="EMBL" id="MU266438">
    <property type="protein sequence ID" value="KAH7923922.1"/>
    <property type="molecule type" value="Genomic_DNA"/>
</dbReference>
<accession>A0ACB8BEN8</accession>
<name>A0ACB8BEN8_9AGAM</name>
<proteinExistence type="predicted"/>
<reference evidence="1" key="1">
    <citation type="journal article" date="2021" name="New Phytol.">
        <title>Evolutionary innovations through gain and loss of genes in the ectomycorrhizal Boletales.</title>
        <authorList>
            <person name="Wu G."/>
            <person name="Miyauchi S."/>
            <person name="Morin E."/>
            <person name="Kuo A."/>
            <person name="Drula E."/>
            <person name="Varga T."/>
            <person name="Kohler A."/>
            <person name="Feng B."/>
            <person name="Cao Y."/>
            <person name="Lipzen A."/>
            <person name="Daum C."/>
            <person name="Hundley H."/>
            <person name="Pangilinan J."/>
            <person name="Johnson J."/>
            <person name="Barry K."/>
            <person name="LaButti K."/>
            <person name="Ng V."/>
            <person name="Ahrendt S."/>
            <person name="Min B."/>
            <person name="Choi I.G."/>
            <person name="Park H."/>
            <person name="Plett J.M."/>
            <person name="Magnuson J."/>
            <person name="Spatafora J.W."/>
            <person name="Nagy L.G."/>
            <person name="Henrissat B."/>
            <person name="Grigoriev I.V."/>
            <person name="Yang Z.L."/>
            <person name="Xu J."/>
            <person name="Martin F.M."/>
        </authorList>
    </citation>
    <scope>NUCLEOTIDE SEQUENCE</scope>
    <source>
        <strain evidence="1">KUC20120723A-06</strain>
    </source>
</reference>